<feature type="region of interest" description="Disordered" evidence="1">
    <location>
        <begin position="251"/>
        <end position="273"/>
    </location>
</feature>
<evidence type="ECO:0000256" key="1">
    <source>
        <dbReference type="SAM" id="MobiDB-lite"/>
    </source>
</evidence>
<dbReference type="Proteomes" id="UP000825935">
    <property type="component" value="Chromosome 26"/>
</dbReference>
<sequence length="312" mass="37069">MADHFEEQRIWKIIDAIKIDRGEFTGINVTTYLKYYEQLTEQYGLPEDNKKDTFIRIAHGFTRERIQLRVVQPNMTWVDFKTRLLTKFSHEDYSKNNRATFMRWVGTTKLDQHITQGLAEFDIKFNQMPQADRTALEADKLRNFLNMIDPSLRRELEPMLEDKATASGLTRNWDNVRAVVHRLAQRQERNQIQTPRIYERDVPGKIDNDLTPHNSRKDDSELTMLRTSVESLVKHVETLATEIATIKSMQELKLRDQEKPKELEQNPRNQMPARRPFNQARRCLWCDDLEHPHWTCNLFKEAKDKNWVTEVD</sequence>
<dbReference type="EMBL" id="CM035431">
    <property type="protein sequence ID" value="KAH7297176.1"/>
    <property type="molecule type" value="Genomic_DNA"/>
</dbReference>
<evidence type="ECO:0000313" key="2">
    <source>
        <dbReference type="EMBL" id="KAH7297176.1"/>
    </source>
</evidence>
<gene>
    <name evidence="2" type="ORF">KP509_26G057300</name>
</gene>
<dbReference type="AlphaFoldDB" id="A0A8T2RLD3"/>
<reference evidence="2" key="1">
    <citation type="submission" date="2021-08" db="EMBL/GenBank/DDBJ databases">
        <title>WGS assembly of Ceratopteris richardii.</title>
        <authorList>
            <person name="Marchant D.B."/>
            <person name="Chen G."/>
            <person name="Jenkins J."/>
            <person name="Shu S."/>
            <person name="Leebens-Mack J."/>
            <person name="Grimwood J."/>
            <person name="Schmutz J."/>
            <person name="Soltis P."/>
            <person name="Soltis D."/>
            <person name="Chen Z.-H."/>
        </authorList>
    </citation>
    <scope>NUCLEOTIDE SEQUENCE</scope>
    <source>
        <strain evidence="2">Whitten #5841</strain>
        <tissue evidence="2">Leaf</tissue>
    </source>
</reference>
<keyword evidence="3" id="KW-1185">Reference proteome</keyword>
<evidence type="ECO:0000313" key="3">
    <source>
        <dbReference type="Proteomes" id="UP000825935"/>
    </source>
</evidence>
<feature type="compositionally biased region" description="Basic and acidic residues" evidence="1">
    <location>
        <begin position="251"/>
        <end position="265"/>
    </location>
</feature>
<accession>A0A8T2RLD3</accession>
<name>A0A8T2RLD3_CERRI</name>
<proteinExistence type="predicted"/>
<protein>
    <submittedName>
        <fullName evidence="2">Uncharacterized protein</fullName>
    </submittedName>
</protein>
<comment type="caution">
    <text evidence="2">The sequence shown here is derived from an EMBL/GenBank/DDBJ whole genome shotgun (WGS) entry which is preliminary data.</text>
</comment>
<organism evidence="2 3">
    <name type="scientific">Ceratopteris richardii</name>
    <name type="common">Triangle waterfern</name>
    <dbReference type="NCBI Taxonomy" id="49495"/>
    <lineage>
        <taxon>Eukaryota</taxon>
        <taxon>Viridiplantae</taxon>
        <taxon>Streptophyta</taxon>
        <taxon>Embryophyta</taxon>
        <taxon>Tracheophyta</taxon>
        <taxon>Polypodiopsida</taxon>
        <taxon>Polypodiidae</taxon>
        <taxon>Polypodiales</taxon>
        <taxon>Pteridineae</taxon>
        <taxon>Pteridaceae</taxon>
        <taxon>Parkerioideae</taxon>
        <taxon>Ceratopteris</taxon>
    </lineage>
</organism>